<evidence type="ECO:0000313" key="1">
    <source>
        <dbReference type="EMBL" id="OOS05088.1"/>
    </source>
</evidence>
<organism evidence="1 2">
    <name type="scientific">[Haemophilus] felis</name>
    <dbReference type="NCBI Taxonomy" id="123822"/>
    <lineage>
        <taxon>Bacteria</taxon>
        <taxon>Pseudomonadati</taxon>
        <taxon>Pseudomonadota</taxon>
        <taxon>Gammaproteobacteria</taxon>
        <taxon>Pasteurellales</taxon>
        <taxon>Pasteurellaceae</taxon>
    </lineage>
</organism>
<keyword evidence="2" id="KW-1185">Reference proteome</keyword>
<evidence type="ECO:0000313" key="2">
    <source>
        <dbReference type="Proteomes" id="UP000190023"/>
    </source>
</evidence>
<accession>A0A1T0B4L9</accession>
<sequence length="115" mass="12597">MSLQKILKNLALVFILLNINTQVLAKNRINISAEMGVGLAHSRQRQISKAISTLKANKMNTSKTVSSLGWGLKWNLALEVVGSLVAMPVQKEVNPTQNKLKSNQGFLQKKAVITS</sequence>
<name>A0A1T0B4L9_9PAST</name>
<feature type="non-terminal residue" evidence="1">
    <location>
        <position position="115"/>
    </location>
</feature>
<proteinExistence type="predicted"/>
<dbReference type="AlphaFoldDB" id="A0A1T0B4L9"/>
<dbReference type="EMBL" id="MUYB01000016">
    <property type="protein sequence ID" value="OOS05088.1"/>
    <property type="molecule type" value="Genomic_DNA"/>
</dbReference>
<gene>
    <name evidence="1" type="ORF">B0188_04580</name>
</gene>
<reference evidence="1 2" key="1">
    <citation type="submission" date="2017-02" db="EMBL/GenBank/DDBJ databases">
        <title>Draft genome sequence of Haemophilus felis CCUG 31170 type strain.</title>
        <authorList>
            <person name="Engstrom-Jakobsson H."/>
            <person name="Salva-Serra F."/>
            <person name="Thorell K."/>
            <person name="Gonzales-Siles L."/>
            <person name="Karlsson R."/>
            <person name="Boulund F."/>
            <person name="Engstrand L."/>
            <person name="Kristiansson E."/>
            <person name="Moore E."/>
        </authorList>
    </citation>
    <scope>NUCLEOTIDE SEQUENCE [LARGE SCALE GENOMIC DNA]</scope>
    <source>
        <strain evidence="1 2">CCUG 31170</strain>
    </source>
</reference>
<comment type="caution">
    <text evidence="1">The sequence shown here is derived from an EMBL/GenBank/DDBJ whole genome shotgun (WGS) entry which is preliminary data.</text>
</comment>
<dbReference type="STRING" id="123822.B0188_04580"/>
<dbReference type="Proteomes" id="UP000190023">
    <property type="component" value="Unassembled WGS sequence"/>
</dbReference>
<protein>
    <submittedName>
        <fullName evidence="1">Uncharacterized protein</fullName>
    </submittedName>
</protein>